<accession>A0ABV9R8K6</accession>
<protein>
    <submittedName>
        <fullName evidence="2">Alpha/beta fold hydrolase</fullName>
    </submittedName>
</protein>
<evidence type="ECO:0000313" key="2">
    <source>
        <dbReference type="EMBL" id="MFC4828477.1"/>
    </source>
</evidence>
<dbReference type="Proteomes" id="UP001595960">
    <property type="component" value="Unassembled WGS sequence"/>
</dbReference>
<feature type="domain" description="Serine aminopeptidase S33" evidence="1">
    <location>
        <begin position="21"/>
        <end position="263"/>
    </location>
</feature>
<dbReference type="InterPro" id="IPR022742">
    <property type="entry name" value="Hydrolase_4"/>
</dbReference>
<proteinExistence type="predicted"/>
<comment type="caution">
    <text evidence="2">The sequence shown here is derived from an EMBL/GenBank/DDBJ whole genome shotgun (WGS) entry which is preliminary data.</text>
</comment>
<dbReference type="GO" id="GO:0016787">
    <property type="term" value="F:hydrolase activity"/>
    <property type="evidence" value="ECO:0007669"/>
    <property type="project" value="UniProtKB-KW"/>
</dbReference>
<evidence type="ECO:0000313" key="3">
    <source>
        <dbReference type="Proteomes" id="UP001595960"/>
    </source>
</evidence>
<dbReference type="RefSeq" id="WP_204391583.1">
    <property type="nucleotide sequence ID" value="NZ_JAFBBW010000001.1"/>
</dbReference>
<dbReference type="PANTHER" id="PTHR11614">
    <property type="entry name" value="PHOSPHOLIPASE-RELATED"/>
    <property type="match status" value="1"/>
</dbReference>
<sequence length="282" mass="31127">MPTFTDPHGVRIHYEHWRVPEPTAVVQLVHGVGEHIGRYGELVAALNEAGYSVWADDHRGHGQTGFEQHGGNLDRMGRLGPGGLRAAIDDVHRFTRVIRATEGESVPLVLLGHSWGSLMAQIIVNRFAEDYDAVVLTGTAYRLPPHMDSGDLNRRHKHLGTTGLEWLSRDPAVAEAFAKDPYTTAVPLQQLFGLIESARLLGRPARNLPAELPLLIMVGSDDTLGGEQSAVKLANAYARRSGLADVTLVVYPGARHEVFNETNREEVRSDLVRWLDERFAVD</sequence>
<gene>
    <name evidence="2" type="ORF">ACFPER_06730</name>
</gene>
<keyword evidence="2" id="KW-0378">Hydrolase</keyword>
<dbReference type="SUPFAM" id="SSF53474">
    <property type="entry name" value="alpha/beta-Hydrolases"/>
    <property type="match status" value="1"/>
</dbReference>
<dbReference type="EMBL" id="JBHSJC010000001">
    <property type="protein sequence ID" value="MFC4828477.1"/>
    <property type="molecule type" value="Genomic_DNA"/>
</dbReference>
<keyword evidence="3" id="KW-1185">Reference proteome</keyword>
<reference evidence="3" key="1">
    <citation type="journal article" date="2019" name="Int. J. Syst. Evol. Microbiol.">
        <title>The Global Catalogue of Microorganisms (GCM) 10K type strain sequencing project: providing services to taxonomists for standard genome sequencing and annotation.</title>
        <authorList>
            <consortium name="The Broad Institute Genomics Platform"/>
            <consortium name="The Broad Institute Genome Sequencing Center for Infectious Disease"/>
            <person name="Wu L."/>
            <person name="Ma J."/>
        </authorList>
    </citation>
    <scope>NUCLEOTIDE SEQUENCE [LARGE SCALE GENOMIC DNA]</scope>
    <source>
        <strain evidence="3">CGMCC 1.12192</strain>
    </source>
</reference>
<evidence type="ECO:0000259" key="1">
    <source>
        <dbReference type="Pfam" id="PF12146"/>
    </source>
</evidence>
<dbReference type="InterPro" id="IPR051044">
    <property type="entry name" value="MAG_DAG_Lipase"/>
</dbReference>
<dbReference type="InterPro" id="IPR029058">
    <property type="entry name" value="AB_hydrolase_fold"/>
</dbReference>
<name>A0ABV9R8K6_9MICO</name>
<organism evidence="2 3">
    <name type="scientific">Agromyces aurantiacus</name>
    <dbReference type="NCBI Taxonomy" id="165814"/>
    <lineage>
        <taxon>Bacteria</taxon>
        <taxon>Bacillati</taxon>
        <taxon>Actinomycetota</taxon>
        <taxon>Actinomycetes</taxon>
        <taxon>Micrococcales</taxon>
        <taxon>Microbacteriaceae</taxon>
        <taxon>Agromyces</taxon>
    </lineage>
</organism>
<dbReference type="Gene3D" id="3.40.50.1820">
    <property type="entry name" value="alpha/beta hydrolase"/>
    <property type="match status" value="1"/>
</dbReference>
<dbReference type="Pfam" id="PF12146">
    <property type="entry name" value="Hydrolase_4"/>
    <property type="match status" value="1"/>
</dbReference>